<evidence type="ECO:0008006" key="3">
    <source>
        <dbReference type="Google" id="ProtNLM"/>
    </source>
</evidence>
<dbReference type="RefSeq" id="WP_016166762.1">
    <property type="nucleotide sequence ID" value="NZ_JHZG01000036.1"/>
</dbReference>
<dbReference type="EMBL" id="AQFM01000036">
    <property type="protein sequence ID" value="EOR08323.1"/>
    <property type="molecule type" value="Genomic_DNA"/>
</dbReference>
<name>R9B1L4_9GAMM</name>
<reference evidence="1 2" key="1">
    <citation type="submission" date="2013-03" db="EMBL/GenBank/DDBJ databases">
        <title>The Genome Sequence of Acinetobacter tandoii CIP 107469.</title>
        <authorList>
            <consortium name="The Broad Institute Genome Sequencing Platform"/>
            <consortium name="The Broad Institute Genome Sequencing Center for Infectious Disease"/>
            <person name="Cerqueira G."/>
            <person name="Feldgarden M."/>
            <person name="Courvalin P."/>
            <person name="Perichon B."/>
            <person name="Grillot-Courvalin C."/>
            <person name="Clermont D."/>
            <person name="Rocha E."/>
            <person name="Yoon E.-J."/>
            <person name="Nemec A."/>
            <person name="Walker B."/>
            <person name="Young S.K."/>
            <person name="Zeng Q."/>
            <person name="Gargeya S."/>
            <person name="Fitzgerald M."/>
            <person name="Haas B."/>
            <person name="Abouelleil A."/>
            <person name="Alvarado L."/>
            <person name="Arachchi H.M."/>
            <person name="Berlin A.M."/>
            <person name="Chapman S.B."/>
            <person name="Dewar J."/>
            <person name="Goldberg J."/>
            <person name="Griggs A."/>
            <person name="Gujja S."/>
            <person name="Hansen M."/>
            <person name="Howarth C."/>
            <person name="Imamovic A."/>
            <person name="Larimer J."/>
            <person name="McCowan C."/>
            <person name="Murphy C."/>
            <person name="Neiman D."/>
            <person name="Pearson M."/>
            <person name="Priest M."/>
            <person name="Roberts A."/>
            <person name="Saif S."/>
            <person name="Shea T."/>
            <person name="Sisk P."/>
            <person name="Sykes S."/>
            <person name="Wortman J."/>
            <person name="Nusbaum C."/>
            <person name="Birren B."/>
        </authorList>
    </citation>
    <scope>NUCLEOTIDE SEQUENCE [LARGE SCALE GENOMIC DNA]</scope>
    <source>
        <strain evidence="1 2">CIP 107469</strain>
    </source>
</reference>
<dbReference type="AlphaFoldDB" id="R9B1L4"/>
<gene>
    <name evidence="1" type="ORF">I593_01679</name>
</gene>
<comment type="caution">
    <text evidence="1">The sequence shown here is derived from an EMBL/GenBank/DDBJ whole genome shotgun (WGS) entry which is preliminary data.</text>
</comment>
<dbReference type="Pfam" id="PF07030">
    <property type="entry name" value="Phage_Mu_Gp36"/>
    <property type="match status" value="1"/>
</dbReference>
<dbReference type="InterPro" id="IPR009752">
    <property type="entry name" value="Phage_Mu_GpJ"/>
</dbReference>
<proteinExistence type="predicted"/>
<organism evidence="1 2">
    <name type="scientific">Acinetobacter tandoii DSM 14970 = CIP 107469</name>
    <dbReference type="NCBI Taxonomy" id="1120927"/>
    <lineage>
        <taxon>Bacteria</taxon>
        <taxon>Pseudomonadati</taxon>
        <taxon>Pseudomonadota</taxon>
        <taxon>Gammaproteobacteria</taxon>
        <taxon>Moraxellales</taxon>
        <taxon>Moraxellaceae</taxon>
        <taxon>Acinetobacter</taxon>
    </lineage>
</organism>
<dbReference type="eggNOG" id="COG4387">
    <property type="taxonomic scope" value="Bacteria"/>
</dbReference>
<keyword evidence="2" id="KW-1185">Reference proteome</keyword>
<evidence type="ECO:0000313" key="1">
    <source>
        <dbReference type="EMBL" id="EOR08323.1"/>
    </source>
</evidence>
<dbReference type="PATRIC" id="fig|1120927.3.peg.1627"/>
<accession>R9B1L4</accession>
<dbReference type="OrthoDB" id="9812088at2"/>
<sequence>MYATREELTKRFGDEIEQLESMHPSSGTAVQDAIQDASEEIDSYLAAKYALPLPSTPNNLKRLACDIARYRLYFQQPTEEVRKRYEDAKEFLKGVRDGKNVLAILDNQNQVTEEKPVNAPATMPIGSTYRGGVFGDATLDMMPSIK</sequence>
<evidence type="ECO:0000313" key="2">
    <source>
        <dbReference type="Proteomes" id="UP000016201"/>
    </source>
</evidence>
<protein>
    <recommendedName>
        <fullName evidence="3">DUF1320 domain-containing protein</fullName>
    </recommendedName>
</protein>
<dbReference type="Proteomes" id="UP000016201">
    <property type="component" value="Unassembled WGS sequence"/>
</dbReference>